<evidence type="ECO:0000313" key="1">
    <source>
        <dbReference type="EMBL" id="KAL3637579.1"/>
    </source>
</evidence>
<organism evidence="1 2">
    <name type="scientific">Castilleja foliolosa</name>
    <dbReference type="NCBI Taxonomy" id="1961234"/>
    <lineage>
        <taxon>Eukaryota</taxon>
        <taxon>Viridiplantae</taxon>
        <taxon>Streptophyta</taxon>
        <taxon>Embryophyta</taxon>
        <taxon>Tracheophyta</taxon>
        <taxon>Spermatophyta</taxon>
        <taxon>Magnoliopsida</taxon>
        <taxon>eudicotyledons</taxon>
        <taxon>Gunneridae</taxon>
        <taxon>Pentapetalae</taxon>
        <taxon>asterids</taxon>
        <taxon>lamiids</taxon>
        <taxon>Lamiales</taxon>
        <taxon>Orobanchaceae</taxon>
        <taxon>Pedicularideae</taxon>
        <taxon>Castillejinae</taxon>
        <taxon>Castilleja</taxon>
    </lineage>
</organism>
<name>A0ABD3D8J8_9LAMI</name>
<gene>
    <name evidence="1" type="ORF">CASFOL_018747</name>
</gene>
<dbReference type="Proteomes" id="UP001632038">
    <property type="component" value="Unassembled WGS sequence"/>
</dbReference>
<keyword evidence="2" id="KW-1185">Reference proteome</keyword>
<protein>
    <submittedName>
        <fullName evidence="1">Uncharacterized protein</fullName>
    </submittedName>
</protein>
<dbReference type="EMBL" id="JAVIJP010000025">
    <property type="protein sequence ID" value="KAL3637579.1"/>
    <property type="molecule type" value="Genomic_DNA"/>
</dbReference>
<comment type="caution">
    <text evidence="1">The sequence shown here is derived from an EMBL/GenBank/DDBJ whole genome shotgun (WGS) entry which is preliminary data.</text>
</comment>
<reference evidence="2" key="1">
    <citation type="journal article" date="2024" name="IScience">
        <title>Strigolactones Initiate the Formation of Haustorium-like Structures in Castilleja.</title>
        <authorList>
            <person name="Buerger M."/>
            <person name="Peterson D."/>
            <person name="Chory J."/>
        </authorList>
    </citation>
    <scope>NUCLEOTIDE SEQUENCE [LARGE SCALE GENOMIC DNA]</scope>
</reference>
<accession>A0ABD3D8J8</accession>
<evidence type="ECO:0000313" key="2">
    <source>
        <dbReference type="Proteomes" id="UP001632038"/>
    </source>
</evidence>
<dbReference type="AlphaFoldDB" id="A0ABD3D8J8"/>
<proteinExistence type="predicted"/>
<sequence>MFSPLAAQKLSSLMASKPQHLCRIADTTLLAAANAKKPRTMVTSADGSKPSTMKDAFSNYASYLNNLVQLFSCFLFIGDMFHE</sequence>